<dbReference type="PANTHER" id="PTHR42894:SF1">
    <property type="entry name" value="N-(5'-PHOSPHORIBOSYL)ANTHRANILATE ISOMERASE"/>
    <property type="match status" value="1"/>
</dbReference>
<comment type="catalytic activity">
    <reaction evidence="1 9">
        <text>N-(5-phospho-beta-D-ribosyl)anthranilate = 1-(2-carboxyphenylamino)-1-deoxy-D-ribulose 5-phosphate</text>
        <dbReference type="Rhea" id="RHEA:21540"/>
        <dbReference type="ChEBI" id="CHEBI:18277"/>
        <dbReference type="ChEBI" id="CHEBI:58613"/>
        <dbReference type="EC" id="5.3.1.24"/>
    </reaction>
</comment>
<keyword evidence="12" id="KW-1185">Reference proteome</keyword>
<dbReference type="Proteomes" id="UP000239494">
    <property type="component" value="Unassembled WGS sequence"/>
</dbReference>
<evidence type="ECO:0000256" key="7">
    <source>
        <dbReference type="ARBA" id="ARBA00023141"/>
    </source>
</evidence>
<keyword evidence="5 9" id="KW-0028">Amino-acid biosynthesis</keyword>
<dbReference type="UniPathway" id="UPA00035">
    <property type="reaction ID" value="UER00042"/>
</dbReference>
<dbReference type="GO" id="GO:0000162">
    <property type="term" value="P:L-tryptophan biosynthetic process"/>
    <property type="evidence" value="ECO:0007669"/>
    <property type="project" value="UniProtKB-UniRule"/>
</dbReference>
<accession>A0A2T0T9K0</accession>
<evidence type="ECO:0000313" key="11">
    <source>
        <dbReference type="EMBL" id="PRY42343.1"/>
    </source>
</evidence>
<name>A0A2T0T9K0_9PSEU</name>
<dbReference type="InterPro" id="IPR013785">
    <property type="entry name" value="Aldolase_TIM"/>
</dbReference>
<evidence type="ECO:0000256" key="3">
    <source>
        <dbReference type="ARBA" id="ARBA00012572"/>
    </source>
</evidence>
<keyword evidence="7 9" id="KW-0057">Aromatic amino acid biosynthesis</keyword>
<dbReference type="EC" id="5.3.1.24" evidence="3 9"/>
<comment type="pathway">
    <text evidence="2 9">Amino-acid biosynthesis; L-tryptophan biosynthesis; L-tryptophan from chorismate: step 3/5.</text>
</comment>
<dbReference type="EMBL" id="PVTF01000004">
    <property type="protein sequence ID" value="PRY42343.1"/>
    <property type="molecule type" value="Genomic_DNA"/>
</dbReference>
<evidence type="ECO:0000256" key="1">
    <source>
        <dbReference type="ARBA" id="ARBA00001164"/>
    </source>
</evidence>
<evidence type="ECO:0000256" key="9">
    <source>
        <dbReference type="HAMAP-Rule" id="MF_00135"/>
    </source>
</evidence>
<comment type="caution">
    <text evidence="11">The sequence shown here is derived from an EMBL/GenBank/DDBJ whole genome shotgun (WGS) entry which is preliminary data.</text>
</comment>
<evidence type="ECO:0000256" key="4">
    <source>
        <dbReference type="ARBA" id="ARBA00022272"/>
    </source>
</evidence>
<evidence type="ECO:0000256" key="8">
    <source>
        <dbReference type="ARBA" id="ARBA00023235"/>
    </source>
</evidence>
<dbReference type="Gene3D" id="3.20.20.70">
    <property type="entry name" value="Aldolase class I"/>
    <property type="match status" value="1"/>
</dbReference>
<feature type="domain" description="N-(5'phosphoribosyl) anthranilate isomerase (PRAI)" evidence="10">
    <location>
        <begin position="16"/>
        <end position="204"/>
    </location>
</feature>
<keyword evidence="6 9" id="KW-0822">Tryptophan biosynthesis</keyword>
<dbReference type="CDD" id="cd00405">
    <property type="entry name" value="PRAI"/>
    <property type="match status" value="1"/>
</dbReference>
<reference evidence="11 12" key="1">
    <citation type="submission" date="2018-03" db="EMBL/GenBank/DDBJ databases">
        <title>Genomic Encyclopedia of Archaeal and Bacterial Type Strains, Phase II (KMG-II): from individual species to whole genera.</title>
        <authorList>
            <person name="Goeker M."/>
        </authorList>
    </citation>
    <scope>NUCLEOTIDE SEQUENCE [LARGE SCALE GENOMIC DNA]</scope>
    <source>
        <strain evidence="11 12">DSM 44720</strain>
    </source>
</reference>
<dbReference type="PANTHER" id="PTHR42894">
    <property type="entry name" value="N-(5'-PHOSPHORIBOSYL)ANTHRANILATE ISOMERASE"/>
    <property type="match status" value="1"/>
</dbReference>
<protein>
    <recommendedName>
        <fullName evidence="4 9">N-(5'-phosphoribosyl)anthranilate isomerase</fullName>
        <shortName evidence="9">PRAI</shortName>
        <ecNumber evidence="3 9">5.3.1.24</ecNumber>
    </recommendedName>
</protein>
<dbReference type="GO" id="GO:0004640">
    <property type="term" value="F:phosphoribosylanthranilate isomerase activity"/>
    <property type="evidence" value="ECO:0007669"/>
    <property type="project" value="UniProtKB-UniRule"/>
</dbReference>
<organism evidence="11 12">
    <name type="scientific">Umezawaea tangerina</name>
    <dbReference type="NCBI Taxonomy" id="84725"/>
    <lineage>
        <taxon>Bacteria</taxon>
        <taxon>Bacillati</taxon>
        <taxon>Actinomycetota</taxon>
        <taxon>Actinomycetes</taxon>
        <taxon>Pseudonocardiales</taxon>
        <taxon>Pseudonocardiaceae</taxon>
        <taxon>Umezawaea</taxon>
    </lineage>
</organism>
<gene>
    <name evidence="9" type="primary">trpF</name>
    <name evidence="11" type="ORF">CLV43_104173</name>
</gene>
<dbReference type="Pfam" id="PF00697">
    <property type="entry name" value="PRAI"/>
    <property type="match status" value="1"/>
</dbReference>
<evidence type="ECO:0000256" key="2">
    <source>
        <dbReference type="ARBA" id="ARBA00004664"/>
    </source>
</evidence>
<keyword evidence="8 9" id="KW-0413">Isomerase</keyword>
<dbReference type="InterPro" id="IPR001240">
    <property type="entry name" value="PRAI_dom"/>
</dbReference>
<sequence>MTTVLTVSYGPGMYVKLCGLRTEADVAAAVSAGADAVGFVLTRSARQVDLDTAKRLVAAVPAGILTVAVFAGLPAREAGELAVAAGVEAVQLHGADYPRSSFDALADLPVKLIRATPLTEDTDVTVGAYGEDLLLLDSPVAGSGHRWELGSTRIEGNWLLAGGLDVHNVAEAIAQARPWGVDVSSGIESSRGVKDHGLMHGFVAAARGA</sequence>
<evidence type="ECO:0000256" key="5">
    <source>
        <dbReference type="ARBA" id="ARBA00022605"/>
    </source>
</evidence>
<dbReference type="InterPro" id="IPR044643">
    <property type="entry name" value="TrpF_fam"/>
</dbReference>
<proteinExistence type="inferred from homology"/>
<dbReference type="AlphaFoldDB" id="A0A2T0T9K0"/>
<evidence type="ECO:0000313" key="12">
    <source>
        <dbReference type="Proteomes" id="UP000239494"/>
    </source>
</evidence>
<dbReference type="HAMAP" id="MF_00135">
    <property type="entry name" value="PRAI"/>
    <property type="match status" value="1"/>
</dbReference>
<comment type="similarity">
    <text evidence="9">Belongs to the TrpF family.</text>
</comment>
<dbReference type="SUPFAM" id="SSF51366">
    <property type="entry name" value="Ribulose-phoshate binding barrel"/>
    <property type="match status" value="1"/>
</dbReference>
<evidence type="ECO:0000259" key="10">
    <source>
        <dbReference type="Pfam" id="PF00697"/>
    </source>
</evidence>
<evidence type="ECO:0000256" key="6">
    <source>
        <dbReference type="ARBA" id="ARBA00022822"/>
    </source>
</evidence>
<dbReference type="InterPro" id="IPR011060">
    <property type="entry name" value="RibuloseP-bd_barrel"/>
</dbReference>